<dbReference type="EMBL" id="SSTE01023086">
    <property type="protein sequence ID" value="KAA0025552.1"/>
    <property type="molecule type" value="Genomic_DNA"/>
</dbReference>
<keyword evidence="1" id="KW-0175">Coiled coil</keyword>
<dbReference type="InterPro" id="IPR025724">
    <property type="entry name" value="GAG-pre-integrase_dom"/>
</dbReference>
<sequence length="500" mass="54906">MCASFGSTRLMCASFGSTRLMCASFGSTRLMCASFGSTRLMCASFGSTRLICASFGSTRLTCAFYGTTRLLCRVRAQRGADRREAGRTREGHMDASGFLIASAMARNCLFLSPESWVVTNDLLKSEKNDEGIRCHECERFGHIQSECATFLKRKKKSLVATFSDEEDYSVSDDEEVEMALISISTMNDEEAATVGRQAFDQLEPTINKCLTDGSFERKLKEDQEIILQQQERIQCLVEENQSFISCIVILKDELKKTKNQLEELSKFVKILTNGTKKLDDLLGQGRSVDDKRGLGFAGKKGAIIRTMVFVREGTSQDSPTDCKKGRITEVVTFGRTVINSKNLCTANNMLDKTYTGGDIESNGAPRPFSKTARHMIGNATFFSELSECKAGSVVFGDGGKASVNCVIKDIKSASVRTGVEEASLWHKRLGHISGTTLFKVTKADAIIGLPTLTFTTLESCSECLTGKQVKSPHKSAILMKHKMDLGGLMKFKAKLKGKNA</sequence>
<proteinExistence type="predicted"/>
<dbReference type="Proteomes" id="UP000321393">
    <property type="component" value="Unassembled WGS sequence"/>
</dbReference>
<feature type="coiled-coil region" evidence="1">
    <location>
        <begin position="219"/>
        <end position="267"/>
    </location>
</feature>
<evidence type="ECO:0000259" key="2">
    <source>
        <dbReference type="Pfam" id="PF13976"/>
    </source>
</evidence>
<protein>
    <submittedName>
        <fullName evidence="3">Gag-pol polyprotein</fullName>
    </submittedName>
</protein>
<organism evidence="3 4">
    <name type="scientific">Cucumis melo var. makuwa</name>
    <name type="common">Oriental melon</name>
    <dbReference type="NCBI Taxonomy" id="1194695"/>
    <lineage>
        <taxon>Eukaryota</taxon>
        <taxon>Viridiplantae</taxon>
        <taxon>Streptophyta</taxon>
        <taxon>Embryophyta</taxon>
        <taxon>Tracheophyta</taxon>
        <taxon>Spermatophyta</taxon>
        <taxon>Magnoliopsida</taxon>
        <taxon>eudicotyledons</taxon>
        <taxon>Gunneridae</taxon>
        <taxon>Pentapetalae</taxon>
        <taxon>rosids</taxon>
        <taxon>fabids</taxon>
        <taxon>Cucurbitales</taxon>
        <taxon>Cucurbitaceae</taxon>
        <taxon>Benincaseae</taxon>
        <taxon>Cucumis</taxon>
    </lineage>
</organism>
<feature type="domain" description="GAG-pre-integrase" evidence="2">
    <location>
        <begin position="412"/>
        <end position="468"/>
    </location>
</feature>
<accession>A0A5A7SK98</accession>
<evidence type="ECO:0000256" key="1">
    <source>
        <dbReference type="SAM" id="Coils"/>
    </source>
</evidence>
<dbReference type="OrthoDB" id="1107037at2759"/>
<comment type="caution">
    <text evidence="3">The sequence shown here is derived from an EMBL/GenBank/DDBJ whole genome shotgun (WGS) entry which is preliminary data.</text>
</comment>
<gene>
    <name evidence="3" type="ORF">E6C27_scaffold253G00410</name>
</gene>
<dbReference type="AlphaFoldDB" id="A0A5A7SK98"/>
<evidence type="ECO:0000313" key="4">
    <source>
        <dbReference type="Proteomes" id="UP000321393"/>
    </source>
</evidence>
<dbReference type="Pfam" id="PF13976">
    <property type="entry name" value="gag_pre-integrs"/>
    <property type="match status" value="1"/>
</dbReference>
<evidence type="ECO:0000313" key="3">
    <source>
        <dbReference type="EMBL" id="KAA0025552.1"/>
    </source>
</evidence>
<reference evidence="3 4" key="1">
    <citation type="submission" date="2019-08" db="EMBL/GenBank/DDBJ databases">
        <title>Draft genome sequences of two oriental melons (Cucumis melo L. var makuwa).</title>
        <authorList>
            <person name="Kwon S.-Y."/>
        </authorList>
    </citation>
    <scope>NUCLEOTIDE SEQUENCE [LARGE SCALE GENOMIC DNA]</scope>
    <source>
        <strain evidence="4">cv. SW 3</strain>
        <tissue evidence="3">Leaf</tissue>
    </source>
</reference>
<name>A0A5A7SK98_CUCMM</name>